<accession>A0A238VUW1</accession>
<name>A0A238VUW1_9ACTN</name>
<evidence type="ECO:0000313" key="1">
    <source>
        <dbReference type="EMBL" id="SNR38105.1"/>
    </source>
</evidence>
<dbReference type="OrthoDB" id="5198062at2"/>
<reference evidence="1 2" key="1">
    <citation type="submission" date="2017-06" db="EMBL/GenBank/DDBJ databases">
        <authorList>
            <person name="Kim H.J."/>
            <person name="Triplett B.A."/>
        </authorList>
    </citation>
    <scope>NUCLEOTIDE SEQUENCE [LARGE SCALE GENOMIC DNA]</scope>
    <source>
        <strain evidence="1 2">DSM 44272</strain>
    </source>
</reference>
<protein>
    <submittedName>
        <fullName evidence="1">Uncharacterized protein</fullName>
    </submittedName>
</protein>
<keyword evidence="2" id="KW-1185">Reference proteome</keyword>
<dbReference type="AlphaFoldDB" id="A0A238VUW1"/>
<organism evidence="1 2">
    <name type="scientific">Blastococcus mobilis</name>
    <dbReference type="NCBI Taxonomy" id="1938746"/>
    <lineage>
        <taxon>Bacteria</taxon>
        <taxon>Bacillati</taxon>
        <taxon>Actinomycetota</taxon>
        <taxon>Actinomycetes</taxon>
        <taxon>Geodermatophilales</taxon>
        <taxon>Geodermatophilaceae</taxon>
        <taxon>Blastococcus</taxon>
    </lineage>
</organism>
<evidence type="ECO:0000313" key="2">
    <source>
        <dbReference type="Proteomes" id="UP000198403"/>
    </source>
</evidence>
<dbReference type="EMBL" id="FZNO01000005">
    <property type="protein sequence ID" value="SNR38105.1"/>
    <property type="molecule type" value="Genomic_DNA"/>
</dbReference>
<dbReference type="Proteomes" id="UP000198403">
    <property type="component" value="Unassembled WGS sequence"/>
</dbReference>
<sequence>MVALSVILFPPLLIAFLLVMERVEEPLRRPASPREVTEFLNTATPGEVDTLASSGIRRALSRWRRRRGRRGATTNPPLV</sequence>
<dbReference type="RefSeq" id="WP_089335662.1">
    <property type="nucleotide sequence ID" value="NZ_FZNO01000005.1"/>
</dbReference>
<gene>
    <name evidence="1" type="ORF">SAMN06272737_10553</name>
</gene>
<proteinExistence type="predicted"/>